<dbReference type="Proteomes" id="UP000187203">
    <property type="component" value="Unassembled WGS sequence"/>
</dbReference>
<evidence type="ECO:0000259" key="1">
    <source>
        <dbReference type="Pfam" id="PF13456"/>
    </source>
</evidence>
<feature type="domain" description="RNase H type-1" evidence="1">
    <location>
        <begin position="63"/>
        <end position="122"/>
    </location>
</feature>
<accession>A0A1R3I6B8</accession>
<dbReference type="InterPro" id="IPR012337">
    <property type="entry name" value="RNaseH-like_sf"/>
</dbReference>
<dbReference type="InterPro" id="IPR052929">
    <property type="entry name" value="RNase_H-like_EbsB-rel"/>
</dbReference>
<dbReference type="GO" id="GO:0003676">
    <property type="term" value="F:nucleic acid binding"/>
    <property type="evidence" value="ECO:0007669"/>
    <property type="project" value="InterPro"/>
</dbReference>
<evidence type="ECO:0000313" key="3">
    <source>
        <dbReference type="Proteomes" id="UP000187203"/>
    </source>
</evidence>
<proteinExistence type="predicted"/>
<protein>
    <recommendedName>
        <fullName evidence="1">RNase H type-1 domain-containing protein</fullName>
    </recommendedName>
</protein>
<dbReference type="PANTHER" id="PTHR47074">
    <property type="entry name" value="BNAC02G40300D PROTEIN"/>
    <property type="match status" value="1"/>
</dbReference>
<dbReference type="GO" id="GO:0004523">
    <property type="term" value="F:RNA-DNA hybrid ribonuclease activity"/>
    <property type="evidence" value="ECO:0007669"/>
    <property type="project" value="InterPro"/>
</dbReference>
<dbReference type="Gene3D" id="3.30.420.10">
    <property type="entry name" value="Ribonuclease H-like superfamily/Ribonuclease H"/>
    <property type="match status" value="1"/>
</dbReference>
<comment type="caution">
    <text evidence="2">The sequence shown here is derived from an EMBL/GenBank/DDBJ whole genome shotgun (WGS) entry which is preliminary data.</text>
</comment>
<dbReference type="EMBL" id="AWUE01018819">
    <property type="protein sequence ID" value="OMO78113.1"/>
    <property type="molecule type" value="Genomic_DNA"/>
</dbReference>
<organism evidence="2 3">
    <name type="scientific">Corchorus olitorius</name>
    <dbReference type="NCBI Taxonomy" id="93759"/>
    <lineage>
        <taxon>Eukaryota</taxon>
        <taxon>Viridiplantae</taxon>
        <taxon>Streptophyta</taxon>
        <taxon>Embryophyta</taxon>
        <taxon>Tracheophyta</taxon>
        <taxon>Spermatophyta</taxon>
        <taxon>Magnoliopsida</taxon>
        <taxon>eudicotyledons</taxon>
        <taxon>Gunneridae</taxon>
        <taxon>Pentapetalae</taxon>
        <taxon>rosids</taxon>
        <taxon>malvids</taxon>
        <taxon>Malvales</taxon>
        <taxon>Malvaceae</taxon>
        <taxon>Grewioideae</taxon>
        <taxon>Apeibeae</taxon>
        <taxon>Corchorus</taxon>
    </lineage>
</organism>
<name>A0A1R3I6B8_9ROSI</name>
<dbReference type="AlphaFoldDB" id="A0A1R3I6B8"/>
<keyword evidence="3" id="KW-1185">Reference proteome</keyword>
<reference evidence="3" key="1">
    <citation type="submission" date="2013-09" db="EMBL/GenBank/DDBJ databases">
        <title>Corchorus olitorius genome sequencing.</title>
        <authorList>
            <person name="Alam M."/>
            <person name="Haque M.S."/>
            <person name="Islam M.S."/>
            <person name="Emdad E.M."/>
            <person name="Islam M.M."/>
            <person name="Ahmed B."/>
            <person name="Halim A."/>
            <person name="Hossen Q.M.M."/>
            <person name="Hossain M.Z."/>
            <person name="Ahmed R."/>
            <person name="Khan M.M."/>
            <person name="Islam R."/>
            <person name="Rashid M.M."/>
            <person name="Khan S.A."/>
            <person name="Rahman M.S."/>
            <person name="Alam M."/>
            <person name="Yahiya A.S."/>
            <person name="Khan M.S."/>
            <person name="Azam M.S."/>
            <person name="Haque T."/>
            <person name="Lashkar M.Z.H."/>
            <person name="Akhand A.I."/>
            <person name="Morshed G."/>
            <person name="Roy S."/>
            <person name="Uddin K.S."/>
            <person name="Rabeya T."/>
            <person name="Hossain A.S."/>
            <person name="Chowdhury A."/>
            <person name="Snigdha A.R."/>
            <person name="Mortoza M.S."/>
            <person name="Matin S.A."/>
            <person name="Hoque S.M.E."/>
            <person name="Islam M.K."/>
            <person name="Roy D.K."/>
            <person name="Haider R."/>
            <person name="Moosa M.M."/>
            <person name="Elias S.M."/>
            <person name="Hasan A.M."/>
            <person name="Jahan S."/>
            <person name="Shafiuddin M."/>
            <person name="Mahmood N."/>
            <person name="Shommy N.S."/>
        </authorList>
    </citation>
    <scope>NUCLEOTIDE SEQUENCE [LARGE SCALE GENOMIC DNA]</scope>
    <source>
        <strain evidence="3">cv. O-4</strain>
    </source>
</reference>
<dbReference type="Pfam" id="PF13456">
    <property type="entry name" value="RVT_3"/>
    <property type="match status" value="1"/>
</dbReference>
<dbReference type="CDD" id="cd06222">
    <property type="entry name" value="RNase_H_like"/>
    <property type="match status" value="1"/>
</dbReference>
<dbReference type="OrthoDB" id="1002604at2759"/>
<dbReference type="InterPro" id="IPR036397">
    <property type="entry name" value="RNaseH_sf"/>
</dbReference>
<dbReference type="InterPro" id="IPR044730">
    <property type="entry name" value="RNase_H-like_dom_plant"/>
</dbReference>
<dbReference type="PANTHER" id="PTHR47074:SF11">
    <property type="entry name" value="REVERSE TRANSCRIPTASE-LIKE PROTEIN"/>
    <property type="match status" value="1"/>
</dbReference>
<evidence type="ECO:0000313" key="2">
    <source>
        <dbReference type="EMBL" id="OMO78113.1"/>
    </source>
</evidence>
<dbReference type="SUPFAM" id="SSF53098">
    <property type="entry name" value="Ribonuclease H-like"/>
    <property type="match status" value="1"/>
</dbReference>
<dbReference type="InterPro" id="IPR002156">
    <property type="entry name" value="RNaseH_domain"/>
</dbReference>
<sequence length="129" mass="14205">MAIWRIWLIRNANIFPSDLNLHDPINSIITVAGEFFALNPPKSNHNKETIWEKPPDSMLKLNSHGSAIGNPGRAGVGSIIRDHLGNSIAANCRKLGITNSLAAKLWALRDGLHLAERLNLHSKIVAQFT</sequence>
<gene>
    <name evidence="2" type="ORF">COLO4_24835</name>
</gene>